<gene>
    <name evidence="9" type="ORF">F1599_05715</name>
</gene>
<dbReference type="InterPro" id="IPR024478">
    <property type="entry name" value="HlyB_4HB_MCP"/>
</dbReference>
<evidence type="ECO:0000259" key="7">
    <source>
        <dbReference type="PROSITE" id="PS50111"/>
    </source>
</evidence>
<name>A0A5M8B4B2_9BURK</name>
<evidence type="ECO:0000256" key="3">
    <source>
        <dbReference type="ARBA" id="ARBA00029447"/>
    </source>
</evidence>
<dbReference type="PROSITE" id="PS50111">
    <property type="entry name" value="CHEMOTAXIS_TRANSDUC_2"/>
    <property type="match status" value="1"/>
</dbReference>
<dbReference type="CDD" id="cd06225">
    <property type="entry name" value="HAMP"/>
    <property type="match status" value="1"/>
</dbReference>
<dbReference type="RefSeq" id="WP_150082481.1">
    <property type="nucleotide sequence ID" value="NZ_VWRN01000019.1"/>
</dbReference>
<evidence type="ECO:0000259" key="8">
    <source>
        <dbReference type="PROSITE" id="PS50885"/>
    </source>
</evidence>
<evidence type="ECO:0000256" key="4">
    <source>
        <dbReference type="PROSITE-ProRule" id="PRU00284"/>
    </source>
</evidence>
<evidence type="ECO:0000256" key="2">
    <source>
        <dbReference type="ARBA" id="ARBA00022481"/>
    </source>
</evidence>
<feature type="domain" description="Methyl-accepting transducer" evidence="7">
    <location>
        <begin position="267"/>
        <end position="496"/>
    </location>
</feature>
<dbReference type="FunFam" id="1.10.287.950:FF:000001">
    <property type="entry name" value="Methyl-accepting chemotaxis sensory transducer"/>
    <property type="match status" value="1"/>
</dbReference>
<dbReference type="CDD" id="cd11386">
    <property type="entry name" value="MCP_signal"/>
    <property type="match status" value="1"/>
</dbReference>
<dbReference type="InterPro" id="IPR004090">
    <property type="entry name" value="Chemotax_Me-accpt_rcpt"/>
</dbReference>
<feature type="transmembrane region" description="Helical" evidence="6">
    <location>
        <begin position="184"/>
        <end position="208"/>
    </location>
</feature>
<organism evidence="9 10">
    <name type="scientific">Cupriavidus cauae</name>
    <dbReference type="NCBI Taxonomy" id="2608999"/>
    <lineage>
        <taxon>Bacteria</taxon>
        <taxon>Pseudomonadati</taxon>
        <taxon>Pseudomonadota</taxon>
        <taxon>Betaproteobacteria</taxon>
        <taxon>Burkholderiales</taxon>
        <taxon>Burkholderiaceae</taxon>
        <taxon>Cupriavidus</taxon>
    </lineage>
</organism>
<dbReference type="PROSITE" id="PS50885">
    <property type="entry name" value="HAMP"/>
    <property type="match status" value="1"/>
</dbReference>
<keyword evidence="4" id="KW-0807">Transducer</keyword>
<keyword evidence="6" id="KW-0472">Membrane</keyword>
<keyword evidence="10" id="KW-1185">Reference proteome</keyword>
<keyword evidence="2" id="KW-0488">Methylation</keyword>
<comment type="similarity">
    <text evidence="3">Belongs to the methyl-accepting chemotaxis (MCP) protein family.</text>
</comment>
<dbReference type="InterPro" id="IPR003660">
    <property type="entry name" value="HAMP_dom"/>
</dbReference>
<dbReference type="Proteomes" id="UP000324324">
    <property type="component" value="Unassembled WGS sequence"/>
</dbReference>
<dbReference type="SMART" id="SM00304">
    <property type="entry name" value="HAMP"/>
    <property type="match status" value="1"/>
</dbReference>
<keyword evidence="6" id="KW-1133">Transmembrane helix</keyword>
<comment type="subcellular location">
    <subcellularLocation>
        <location evidence="1">Membrane</location>
    </subcellularLocation>
</comment>
<evidence type="ECO:0000256" key="6">
    <source>
        <dbReference type="SAM" id="Phobius"/>
    </source>
</evidence>
<reference evidence="9 10" key="1">
    <citation type="submission" date="2019-09" db="EMBL/GenBank/DDBJ databases">
        <title>Isolation of a novel species in the genus Cupriavidus from patients with sepsis using whole genome sequencing.</title>
        <authorList>
            <person name="Kweon O.J."/>
            <person name="Lee M.-K."/>
        </authorList>
    </citation>
    <scope>NUCLEOTIDE SEQUENCE [LARGE SCALE GENOMIC DNA]</scope>
    <source>
        <strain evidence="9 10">MKL-01</strain>
    </source>
</reference>
<dbReference type="PANTHER" id="PTHR43531">
    <property type="entry name" value="PROTEIN ICFG"/>
    <property type="match status" value="1"/>
</dbReference>
<feature type="domain" description="HAMP" evidence="8">
    <location>
        <begin position="209"/>
        <end position="262"/>
    </location>
</feature>
<dbReference type="InterPro" id="IPR051310">
    <property type="entry name" value="MCP_chemotaxis"/>
</dbReference>
<dbReference type="AlphaFoldDB" id="A0A5M8B4B2"/>
<evidence type="ECO:0000313" key="10">
    <source>
        <dbReference type="Proteomes" id="UP000324324"/>
    </source>
</evidence>
<dbReference type="InterPro" id="IPR004089">
    <property type="entry name" value="MCPsignal_dom"/>
</dbReference>
<accession>A0A5M8B4B2</accession>
<keyword evidence="5" id="KW-0175">Coiled coil</keyword>
<dbReference type="PANTHER" id="PTHR43531:SF14">
    <property type="entry name" value="METHYL-ACCEPTING CHEMOTAXIS PROTEIN I-RELATED"/>
    <property type="match status" value="1"/>
</dbReference>
<dbReference type="Pfam" id="PF12729">
    <property type="entry name" value="4HB_MCP_1"/>
    <property type="match status" value="1"/>
</dbReference>
<keyword evidence="6" id="KW-0812">Transmembrane</keyword>
<dbReference type="GO" id="GO:0005886">
    <property type="term" value="C:plasma membrane"/>
    <property type="evidence" value="ECO:0007669"/>
    <property type="project" value="TreeGrafter"/>
</dbReference>
<dbReference type="Pfam" id="PF00672">
    <property type="entry name" value="HAMP"/>
    <property type="match status" value="1"/>
</dbReference>
<dbReference type="PRINTS" id="PR00260">
    <property type="entry name" value="CHEMTRNSDUCR"/>
</dbReference>
<dbReference type="EMBL" id="VWRN01000019">
    <property type="protein sequence ID" value="KAA6129251.1"/>
    <property type="molecule type" value="Genomic_DNA"/>
</dbReference>
<comment type="caution">
    <text evidence="9">The sequence shown here is derived from an EMBL/GenBank/DDBJ whole genome shotgun (WGS) entry which is preliminary data.</text>
</comment>
<dbReference type="SMART" id="SM00283">
    <property type="entry name" value="MA"/>
    <property type="match status" value="1"/>
</dbReference>
<protein>
    <submittedName>
        <fullName evidence="9">HAMP domain-containing protein</fullName>
    </submittedName>
</protein>
<evidence type="ECO:0000313" key="9">
    <source>
        <dbReference type="EMBL" id="KAA6129251.1"/>
    </source>
</evidence>
<sequence>MNISQRLLFTLFFSLLALLVVGIGGIWQLNQAEQRLEYFNENTLTSVRRLNAIKDSTTAIRVQLYRHALADDAKAKDDAEQEIANAIKRFDDLAARYEREDISNDADRKLLEEDRAALARYRAQHPAFFALSRTNDTAGLHAMLSSGELHLASGALRKQIDAHLDFNSKMGDDSVIENKRASTIAVRVFGTVIGVTVLIVAMLAWLLYRRIRDSLGEMQASMEHVSETLDLSHRSPVRRLDEVGRTAQSFNALLDRVAAAMREVRQSSDSVGVAARQIAAGNADLSSRTEQQAASLEETASSMEELTTTVRHNADSARQASTLADNAAAVAHHGHVATGQMVETMGAISTNSNRIAEITGMIEGIAFQTNILALNAAVEAARAGEQGRGFAVVAGEVRTLAQRSSSAAKEIKELIDASVSTVRTGSAQAESVGATMNEIQQAVKQVSDIIGEIAAATGEQSRGIEQVNQAVGQMDQVTQQNAALVEEAAAAAHSLDEQATRLLETVAMFRLVASHGAAAPSKGAAVARAQLAAA</sequence>
<dbReference type="Gene3D" id="1.10.287.950">
    <property type="entry name" value="Methyl-accepting chemotaxis protein"/>
    <property type="match status" value="1"/>
</dbReference>
<dbReference type="GO" id="GO:0006935">
    <property type="term" value="P:chemotaxis"/>
    <property type="evidence" value="ECO:0007669"/>
    <property type="project" value="InterPro"/>
</dbReference>
<dbReference type="GO" id="GO:0007165">
    <property type="term" value="P:signal transduction"/>
    <property type="evidence" value="ECO:0007669"/>
    <property type="project" value="UniProtKB-KW"/>
</dbReference>
<feature type="coiled-coil region" evidence="5">
    <location>
        <begin position="69"/>
        <end position="96"/>
    </location>
</feature>
<evidence type="ECO:0000256" key="5">
    <source>
        <dbReference type="SAM" id="Coils"/>
    </source>
</evidence>
<dbReference type="GO" id="GO:0004888">
    <property type="term" value="F:transmembrane signaling receptor activity"/>
    <property type="evidence" value="ECO:0007669"/>
    <property type="project" value="InterPro"/>
</dbReference>
<proteinExistence type="inferred from homology"/>
<dbReference type="Pfam" id="PF00015">
    <property type="entry name" value="MCPsignal"/>
    <property type="match status" value="1"/>
</dbReference>
<dbReference type="SUPFAM" id="SSF58104">
    <property type="entry name" value="Methyl-accepting chemotaxis protein (MCP) signaling domain"/>
    <property type="match status" value="1"/>
</dbReference>
<evidence type="ECO:0000256" key="1">
    <source>
        <dbReference type="ARBA" id="ARBA00004370"/>
    </source>
</evidence>